<evidence type="ECO:0000256" key="2">
    <source>
        <dbReference type="ARBA" id="ARBA00022801"/>
    </source>
</evidence>
<dbReference type="Pfam" id="PF00929">
    <property type="entry name" value="RNase_T"/>
    <property type="match status" value="1"/>
</dbReference>
<dbReference type="InterPro" id="IPR013520">
    <property type="entry name" value="Ribonucl_H"/>
</dbReference>
<keyword evidence="1" id="KW-0540">Nuclease</keyword>
<dbReference type="InterPro" id="IPR036397">
    <property type="entry name" value="RNaseH_sf"/>
</dbReference>
<evidence type="ECO:0000259" key="4">
    <source>
        <dbReference type="SMART" id="SM00479"/>
    </source>
</evidence>
<organism evidence="5 6">
    <name type="scientific">Colwellia marinimaniae</name>
    <dbReference type="NCBI Taxonomy" id="1513592"/>
    <lineage>
        <taxon>Bacteria</taxon>
        <taxon>Pseudomonadati</taxon>
        <taxon>Pseudomonadota</taxon>
        <taxon>Gammaproteobacteria</taxon>
        <taxon>Alteromonadales</taxon>
        <taxon>Colwelliaceae</taxon>
        <taxon>Colwellia</taxon>
    </lineage>
</organism>
<feature type="domain" description="Exonuclease" evidence="4">
    <location>
        <begin position="53"/>
        <end position="227"/>
    </location>
</feature>
<keyword evidence="6" id="KW-1185">Reference proteome</keyword>
<proteinExistence type="predicted"/>
<protein>
    <submittedName>
        <fullName evidence="5">3'-5' exonuclease</fullName>
    </submittedName>
</protein>
<accession>A0ABQ0MTA8</accession>
<dbReference type="CDD" id="cd06127">
    <property type="entry name" value="DEDDh"/>
    <property type="match status" value="1"/>
</dbReference>
<dbReference type="SMART" id="SM00479">
    <property type="entry name" value="EXOIII"/>
    <property type="match status" value="1"/>
</dbReference>
<name>A0ABQ0MTA8_9GAMM</name>
<sequence>MPSASLINSPMFSWLLGYEAKRKLLLKKAPAGVLHDFLSVPLPNINTPIDKVAILAVDFETTGLNAKQDKLLSVGYITLQQQQISLKSSYHQIIKSKAQLEESNVIIHHITDSQKEQGQALATVVASLLQALAGKVMLVHFARIEKQFLTEACYELYGMAPSFPMIDTLALAKRRLDKRDVAYDPSELRLASLRHKIQLPEHHGHNALNDAIATAELFMAQMSKVNKDGKITLKDVLL</sequence>
<evidence type="ECO:0000313" key="5">
    <source>
        <dbReference type="EMBL" id="GAW95583.1"/>
    </source>
</evidence>
<reference evidence="5 6" key="1">
    <citation type="submission" date="2017-06" db="EMBL/GenBank/DDBJ databases">
        <title>Whole Genome Sequences of Colwellia marinimaniae MTCD1.</title>
        <authorList>
            <person name="Kusumoto H."/>
            <person name="Inoue M."/>
            <person name="Tanikawa K."/>
            <person name="Maeji H."/>
            <person name="Cameron J.H."/>
            <person name="Bartlett D.H."/>
        </authorList>
    </citation>
    <scope>NUCLEOTIDE SEQUENCE [LARGE SCALE GENOMIC DNA]</scope>
    <source>
        <strain evidence="5 6">MTCD1</strain>
    </source>
</reference>
<evidence type="ECO:0000256" key="1">
    <source>
        <dbReference type="ARBA" id="ARBA00022722"/>
    </source>
</evidence>
<evidence type="ECO:0000313" key="6">
    <source>
        <dbReference type="Proteomes" id="UP000197068"/>
    </source>
</evidence>
<dbReference type="SUPFAM" id="SSF53098">
    <property type="entry name" value="Ribonuclease H-like"/>
    <property type="match status" value="1"/>
</dbReference>
<evidence type="ECO:0000256" key="3">
    <source>
        <dbReference type="ARBA" id="ARBA00022839"/>
    </source>
</evidence>
<gene>
    <name evidence="5" type="ORF">MTCD1_01186</name>
</gene>
<dbReference type="RefSeq" id="WP_231733108.1">
    <property type="nucleotide sequence ID" value="NZ_BDQM01000006.1"/>
</dbReference>
<dbReference type="GO" id="GO:0004527">
    <property type="term" value="F:exonuclease activity"/>
    <property type="evidence" value="ECO:0007669"/>
    <property type="project" value="UniProtKB-KW"/>
</dbReference>
<dbReference type="Gene3D" id="3.30.420.10">
    <property type="entry name" value="Ribonuclease H-like superfamily/Ribonuclease H"/>
    <property type="match status" value="1"/>
</dbReference>
<dbReference type="PANTHER" id="PTHR30231:SF4">
    <property type="entry name" value="PROTEIN NEN2"/>
    <property type="match status" value="1"/>
</dbReference>
<dbReference type="EMBL" id="BDQM01000006">
    <property type="protein sequence ID" value="GAW95583.1"/>
    <property type="molecule type" value="Genomic_DNA"/>
</dbReference>
<dbReference type="Proteomes" id="UP000197068">
    <property type="component" value="Unassembled WGS sequence"/>
</dbReference>
<comment type="caution">
    <text evidence="5">The sequence shown here is derived from an EMBL/GenBank/DDBJ whole genome shotgun (WGS) entry which is preliminary data.</text>
</comment>
<keyword evidence="2" id="KW-0378">Hydrolase</keyword>
<keyword evidence="3 5" id="KW-0269">Exonuclease</keyword>
<dbReference type="PANTHER" id="PTHR30231">
    <property type="entry name" value="DNA POLYMERASE III SUBUNIT EPSILON"/>
    <property type="match status" value="1"/>
</dbReference>
<dbReference type="InterPro" id="IPR012337">
    <property type="entry name" value="RNaseH-like_sf"/>
</dbReference>